<evidence type="ECO:0008006" key="3">
    <source>
        <dbReference type="Google" id="ProtNLM"/>
    </source>
</evidence>
<protein>
    <recommendedName>
        <fullName evidence="3">N-acetyltransferase domain-containing protein</fullName>
    </recommendedName>
</protein>
<accession>A0A2W0C9R5</accession>
<name>A0A2W0C9R5_9BACL</name>
<gene>
    <name evidence="1" type="ORF">PIL02S_01953</name>
</gene>
<reference evidence="1 2" key="1">
    <citation type="submission" date="2018-01" db="EMBL/GenBank/DDBJ databases">
        <title>Genome sequence of the PGP bacterium Paenibacillus illinoisensis E3.</title>
        <authorList>
            <person name="Rolli E."/>
            <person name="Marasco R."/>
            <person name="Bessem C."/>
            <person name="Michoud G."/>
            <person name="Gaiarsa S."/>
            <person name="Borin S."/>
            <person name="Daffonchio D."/>
        </authorList>
    </citation>
    <scope>NUCLEOTIDE SEQUENCE [LARGE SCALE GENOMIC DNA]</scope>
    <source>
        <strain evidence="1 2">E3</strain>
    </source>
</reference>
<organism evidence="1 2">
    <name type="scientific">Paenibacillus illinoisensis</name>
    <dbReference type="NCBI Taxonomy" id="59845"/>
    <lineage>
        <taxon>Bacteria</taxon>
        <taxon>Bacillati</taxon>
        <taxon>Bacillota</taxon>
        <taxon>Bacilli</taxon>
        <taxon>Bacillales</taxon>
        <taxon>Paenibacillaceae</taxon>
        <taxon>Paenibacillus</taxon>
    </lineage>
</organism>
<evidence type="ECO:0000313" key="2">
    <source>
        <dbReference type="Proteomes" id="UP000247459"/>
    </source>
</evidence>
<dbReference type="EMBL" id="PRLG01000015">
    <property type="protein sequence ID" value="PYY29753.1"/>
    <property type="molecule type" value="Genomic_DNA"/>
</dbReference>
<sequence>MGEDLEENERQMYLVKRLDKAPVPNEVEVTFDLARLQLFQGSGEIKLNFSGGVKPSFLFFTYMDDELVIEELYSYQRRVGHGRILLESLLDIIQIYDIKVESYNKHTSQVKFKQITKITGTVREGGGITHDDLKTFYRKCGFLKNNKLLKELI</sequence>
<proteinExistence type="predicted"/>
<dbReference type="RefSeq" id="WP_110758002.1">
    <property type="nucleotide sequence ID" value="NZ_PRLG01000015.1"/>
</dbReference>
<comment type="caution">
    <text evidence="1">The sequence shown here is derived from an EMBL/GenBank/DDBJ whole genome shotgun (WGS) entry which is preliminary data.</text>
</comment>
<evidence type="ECO:0000313" key="1">
    <source>
        <dbReference type="EMBL" id="PYY29753.1"/>
    </source>
</evidence>
<dbReference type="Proteomes" id="UP000247459">
    <property type="component" value="Unassembled WGS sequence"/>
</dbReference>
<dbReference type="AlphaFoldDB" id="A0A2W0C9R5"/>